<name>A0AAV6SQU0_SOLSE</name>
<keyword evidence="2" id="KW-1185">Reference proteome</keyword>
<dbReference type="AlphaFoldDB" id="A0AAV6SQU0"/>
<dbReference type="EMBL" id="JAGKHQ010000004">
    <property type="protein sequence ID" value="KAG7518742.1"/>
    <property type="molecule type" value="Genomic_DNA"/>
</dbReference>
<reference evidence="1 2" key="1">
    <citation type="journal article" date="2021" name="Sci. Rep.">
        <title>Chromosome anchoring in Senegalese sole (Solea senegalensis) reveals sex-associated markers and genome rearrangements in flatfish.</title>
        <authorList>
            <person name="Guerrero-Cozar I."/>
            <person name="Gomez-Garrido J."/>
            <person name="Berbel C."/>
            <person name="Martinez-Blanch J.F."/>
            <person name="Alioto T."/>
            <person name="Claros M.G."/>
            <person name="Gagnaire P.A."/>
            <person name="Manchado M."/>
        </authorList>
    </citation>
    <scope>NUCLEOTIDE SEQUENCE [LARGE SCALE GENOMIC DNA]</scope>
    <source>
        <strain evidence="1">Sse05_10M</strain>
    </source>
</reference>
<evidence type="ECO:0000313" key="1">
    <source>
        <dbReference type="EMBL" id="KAG7518742.1"/>
    </source>
</evidence>
<organism evidence="1 2">
    <name type="scientific">Solea senegalensis</name>
    <name type="common">Senegalese sole</name>
    <dbReference type="NCBI Taxonomy" id="28829"/>
    <lineage>
        <taxon>Eukaryota</taxon>
        <taxon>Metazoa</taxon>
        <taxon>Chordata</taxon>
        <taxon>Craniata</taxon>
        <taxon>Vertebrata</taxon>
        <taxon>Euteleostomi</taxon>
        <taxon>Actinopterygii</taxon>
        <taxon>Neopterygii</taxon>
        <taxon>Teleostei</taxon>
        <taxon>Neoteleostei</taxon>
        <taxon>Acanthomorphata</taxon>
        <taxon>Carangaria</taxon>
        <taxon>Pleuronectiformes</taxon>
        <taxon>Pleuronectoidei</taxon>
        <taxon>Soleidae</taxon>
        <taxon>Solea</taxon>
    </lineage>
</organism>
<protein>
    <submittedName>
        <fullName evidence="1">Uncharacterized protein</fullName>
    </submittedName>
</protein>
<comment type="caution">
    <text evidence="1">The sequence shown here is derived from an EMBL/GenBank/DDBJ whole genome shotgun (WGS) entry which is preliminary data.</text>
</comment>
<gene>
    <name evidence="1" type="ORF">JOB18_042654</name>
</gene>
<accession>A0AAV6SQU0</accession>
<evidence type="ECO:0000313" key="2">
    <source>
        <dbReference type="Proteomes" id="UP000693946"/>
    </source>
</evidence>
<proteinExistence type="predicted"/>
<sequence>QPLAFWRILTIRHETEVFCVVTSLRENPPENNQRSCHELSTQGFMIGGSGRIQITGLWQNKQIQDKCGTMDQCDTTKFSSVYNILIGSCLSATNTTSSPVAALAALRTALGRGGIMTRDEQGLRLGIRFCDGVHLTSSWQIQRKDFELTKRKQWLNKS</sequence>
<dbReference type="Proteomes" id="UP000693946">
    <property type="component" value="Linkage Group LG12"/>
</dbReference>
<feature type="non-terminal residue" evidence="1">
    <location>
        <position position="1"/>
    </location>
</feature>
<feature type="non-terminal residue" evidence="1">
    <location>
        <position position="158"/>
    </location>
</feature>